<reference evidence="2" key="1">
    <citation type="submission" date="2022-11" db="UniProtKB">
        <authorList>
            <consortium name="WormBaseParasite"/>
        </authorList>
    </citation>
    <scope>IDENTIFICATION</scope>
</reference>
<dbReference type="Proteomes" id="UP000887565">
    <property type="component" value="Unplaced"/>
</dbReference>
<proteinExistence type="predicted"/>
<keyword evidence="1" id="KW-1185">Reference proteome</keyword>
<dbReference type="WBParaSite" id="nRc.2.0.1.t08060-RA">
    <property type="protein sequence ID" value="nRc.2.0.1.t08060-RA"/>
    <property type="gene ID" value="nRc.2.0.1.g08060"/>
</dbReference>
<evidence type="ECO:0000313" key="1">
    <source>
        <dbReference type="Proteomes" id="UP000887565"/>
    </source>
</evidence>
<dbReference type="AlphaFoldDB" id="A0A915I2K1"/>
<sequence length="103" mass="11730">MATCQQMGAQHPSCVKTNLWEVEEKLWAVLPRHYQKCLPFGQLPVSQSFLAQTPIMVIVHNKYQGMCCNGWQVTPILTSALVERPPVLRISSETIKMFKLQES</sequence>
<protein>
    <submittedName>
        <fullName evidence="2">Uncharacterized protein</fullName>
    </submittedName>
</protein>
<accession>A0A915I2K1</accession>
<organism evidence="1 2">
    <name type="scientific">Romanomermis culicivorax</name>
    <name type="common">Nematode worm</name>
    <dbReference type="NCBI Taxonomy" id="13658"/>
    <lineage>
        <taxon>Eukaryota</taxon>
        <taxon>Metazoa</taxon>
        <taxon>Ecdysozoa</taxon>
        <taxon>Nematoda</taxon>
        <taxon>Enoplea</taxon>
        <taxon>Dorylaimia</taxon>
        <taxon>Mermithida</taxon>
        <taxon>Mermithoidea</taxon>
        <taxon>Mermithidae</taxon>
        <taxon>Romanomermis</taxon>
    </lineage>
</organism>
<evidence type="ECO:0000313" key="2">
    <source>
        <dbReference type="WBParaSite" id="nRc.2.0.1.t08060-RA"/>
    </source>
</evidence>
<name>A0A915I2K1_ROMCU</name>